<evidence type="ECO:0000313" key="3">
    <source>
        <dbReference type="EMBL" id="OWZ08829.1"/>
    </source>
</evidence>
<dbReference type="Pfam" id="PF00385">
    <property type="entry name" value="Chromo"/>
    <property type="match status" value="1"/>
</dbReference>
<dbReference type="SMART" id="SM00298">
    <property type="entry name" value="CHROMO"/>
    <property type="match status" value="1"/>
</dbReference>
<accession>A0A225VV20</accession>
<feature type="non-terminal residue" evidence="3">
    <location>
        <position position="1"/>
    </location>
</feature>
<dbReference type="EMBL" id="NBNE01003008">
    <property type="protein sequence ID" value="OWZ08829.1"/>
    <property type="molecule type" value="Genomic_DNA"/>
</dbReference>
<dbReference type="Proteomes" id="UP000198211">
    <property type="component" value="Unassembled WGS sequence"/>
</dbReference>
<evidence type="ECO:0000256" key="1">
    <source>
        <dbReference type="SAM" id="MobiDB-lite"/>
    </source>
</evidence>
<dbReference type="InterPro" id="IPR023780">
    <property type="entry name" value="Chromo_domain"/>
</dbReference>
<dbReference type="STRING" id="4795.A0A225VV20"/>
<feature type="compositionally biased region" description="Low complexity" evidence="1">
    <location>
        <begin position="74"/>
        <end position="114"/>
    </location>
</feature>
<dbReference type="Gene3D" id="2.40.50.40">
    <property type="match status" value="1"/>
</dbReference>
<dbReference type="SUPFAM" id="SSF54160">
    <property type="entry name" value="Chromo domain-like"/>
    <property type="match status" value="1"/>
</dbReference>
<dbReference type="CDD" id="cd00024">
    <property type="entry name" value="CD_CSD"/>
    <property type="match status" value="1"/>
</dbReference>
<evidence type="ECO:0000313" key="4">
    <source>
        <dbReference type="Proteomes" id="UP000198211"/>
    </source>
</evidence>
<evidence type="ECO:0000259" key="2">
    <source>
        <dbReference type="PROSITE" id="PS50013"/>
    </source>
</evidence>
<comment type="caution">
    <text evidence="3">The sequence shown here is derived from an EMBL/GenBank/DDBJ whole genome shotgun (WGS) entry which is preliminary data.</text>
</comment>
<name>A0A225VV20_9STRA</name>
<organism evidence="3 4">
    <name type="scientific">Phytophthora megakarya</name>
    <dbReference type="NCBI Taxonomy" id="4795"/>
    <lineage>
        <taxon>Eukaryota</taxon>
        <taxon>Sar</taxon>
        <taxon>Stramenopiles</taxon>
        <taxon>Oomycota</taxon>
        <taxon>Peronosporomycetes</taxon>
        <taxon>Peronosporales</taxon>
        <taxon>Peronosporaceae</taxon>
        <taxon>Phytophthora</taxon>
    </lineage>
</organism>
<dbReference type="InterPro" id="IPR056924">
    <property type="entry name" value="SH3_Tf2-1"/>
</dbReference>
<dbReference type="OrthoDB" id="122625at2759"/>
<proteinExistence type="predicted"/>
<keyword evidence="4" id="KW-1185">Reference proteome</keyword>
<gene>
    <name evidence="3" type="ORF">PHMEG_00018570</name>
</gene>
<dbReference type="AlphaFoldDB" id="A0A225VV20"/>
<feature type="domain" description="Chromo" evidence="2">
    <location>
        <begin position="204"/>
        <end position="254"/>
    </location>
</feature>
<reference evidence="4" key="1">
    <citation type="submission" date="2017-03" db="EMBL/GenBank/DDBJ databases">
        <title>Phytopthora megakarya and P. palmivora, two closely related causual agents of cacao black pod achieved similar genome size and gene model numbers by different mechanisms.</title>
        <authorList>
            <person name="Ali S."/>
            <person name="Shao J."/>
            <person name="Larry D.J."/>
            <person name="Kronmiller B."/>
            <person name="Shen D."/>
            <person name="Strem M.D."/>
            <person name="Melnick R.L."/>
            <person name="Guiltinan M.J."/>
            <person name="Tyler B.M."/>
            <person name="Meinhardt L.W."/>
            <person name="Bailey B.A."/>
        </authorList>
    </citation>
    <scope>NUCLEOTIDE SEQUENCE [LARGE SCALE GENOMIC DNA]</scope>
    <source>
        <strain evidence="4">zdho120</strain>
    </source>
</reference>
<dbReference type="InterPro" id="IPR016197">
    <property type="entry name" value="Chromo-like_dom_sf"/>
</dbReference>
<feature type="region of interest" description="Disordered" evidence="1">
    <location>
        <begin position="72"/>
        <end position="170"/>
    </location>
</feature>
<dbReference type="PROSITE" id="PS50013">
    <property type="entry name" value="CHROMO_2"/>
    <property type="match status" value="1"/>
</dbReference>
<dbReference type="Pfam" id="PF24626">
    <property type="entry name" value="SH3_Tf2-1"/>
    <property type="match status" value="1"/>
</dbReference>
<protein>
    <recommendedName>
        <fullName evidence="2">Chromo domain-containing protein</fullName>
    </recommendedName>
</protein>
<sequence length="277" mass="30459">NIPTHAVSAVFKNKLRPRFIGPFKVVAKKGLAYMLNLPKKMRTHPVFYVGLLKPYGGPAIVSFEALAPSRMDAAKQQAPAPQGAGAQGAARQQSAEAQEAARQQVAEAQEVASEPTGPVDPADEQPDAQGQRSATAAPEATRTSPRDVRCPRNQPVGDGSHDQRGECALSPSRRSAACPLWPHEGPVAARPPPVLLDEHGELHYHVERLMARRHRPGHNQYLITWRGYPHSQNSWEFEVPLRQDCPDVVDAYDRVYPMPGHPEGVQRGHRTLRASHH</sequence>
<dbReference type="InterPro" id="IPR000953">
    <property type="entry name" value="Chromo/chromo_shadow_dom"/>
</dbReference>